<protein>
    <recommendedName>
        <fullName evidence="3">Glycosyl transferase family 1 domain-containing protein</fullName>
    </recommendedName>
</protein>
<dbReference type="OrthoDB" id="9790710at2"/>
<gene>
    <name evidence="4" type="ORF">DDV96_05685</name>
</gene>
<evidence type="ECO:0000313" key="4">
    <source>
        <dbReference type="EMBL" id="PVW15759.1"/>
    </source>
</evidence>
<evidence type="ECO:0000259" key="3">
    <source>
        <dbReference type="Pfam" id="PF00534"/>
    </source>
</evidence>
<dbReference type="EMBL" id="QEHR01000003">
    <property type="protein sequence ID" value="PVW15759.1"/>
    <property type="molecule type" value="Genomic_DNA"/>
</dbReference>
<feature type="transmembrane region" description="Helical" evidence="2">
    <location>
        <begin position="79"/>
        <end position="100"/>
    </location>
</feature>
<keyword evidence="2" id="KW-0472">Membrane</keyword>
<accession>A0A2U0I3T7</accession>
<keyword evidence="1" id="KW-0808">Transferase</keyword>
<dbReference type="InterPro" id="IPR001296">
    <property type="entry name" value="Glyco_trans_1"/>
</dbReference>
<keyword evidence="2" id="KW-1133">Transmembrane helix</keyword>
<dbReference type="GO" id="GO:0016757">
    <property type="term" value="F:glycosyltransferase activity"/>
    <property type="evidence" value="ECO:0007669"/>
    <property type="project" value="InterPro"/>
</dbReference>
<sequence>MISIILPYHKVGVGADGPLQSIIGVCDFLKDNYKYQIITQCNDFKNTAVEDSIAKHRVVLIPKFNTRILLAIINSSEVIWINSIYSIPFSLIPLILTLFSKKKILLISTRGQLLEGSLNFKKELYLRLYKRLLKTSGNSIYVHYSSEEEKLKSYPIFKNYRSLLFNNSLKNTFTKEPEHQQKSSQYVIGYLGRVAPIKNIEFIISIMPQLPHYMVFHIYGIVVNKTYKRKLEKMILQLDLEKRVVFKGEYAYKELKDIYTHIDIAVVPSKSESFCYSFFEAIENNTPVLGSSGLPWKTANGFQPQTILALDKEKWIKQILHIASRSYGTLGSRQQNLEYFYKKIIKSVKKNTLRSFENLTY</sequence>
<dbReference type="SUPFAM" id="SSF53756">
    <property type="entry name" value="UDP-Glycosyltransferase/glycogen phosphorylase"/>
    <property type="match status" value="1"/>
</dbReference>
<dbReference type="Pfam" id="PF00534">
    <property type="entry name" value="Glycos_transf_1"/>
    <property type="match status" value="1"/>
</dbReference>
<comment type="caution">
    <text evidence="4">The sequence shown here is derived from an EMBL/GenBank/DDBJ whole genome shotgun (WGS) entry which is preliminary data.</text>
</comment>
<dbReference type="PANTHER" id="PTHR46401:SF2">
    <property type="entry name" value="GLYCOSYLTRANSFERASE WBBK-RELATED"/>
    <property type="match status" value="1"/>
</dbReference>
<dbReference type="Gene3D" id="3.40.50.2000">
    <property type="entry name" value="Glycogen Phosphorylase B"/>
    <property type="match status" value="2"/>
</dbReference>
<dbReference type="PANTHER" id="PTHR46401">
    <property type="entry name" value="GLYCOSYLTRANSFERASE WBBK-RELATED"/>
    <property type="match status" value="1"/>
</dbReference>
<evidence type="ECO:0000256" key="2">
    <source>
        <dbReference type="SAM" id="Phobius"/>
    </source>
</evidence>
<dbReference type="GO" id="GO:0009103">
    <property type="term" value="P:lipopolysaccharide biosynthetic process"/>
    <property type="evidence" value="ECO:0007669"/>
    <property type="project" value="TreeGrafter"/>
</dbReference>
<feature type="domain" description="Glycosyl transferase family 1" evidence="3">
    <location>
        <begin position="176"/>
        <end position="291"/>
    </location>
</feature>
<evidence type="ECO:0000313" key="5">
    <source>
        <dbReference type="Proteomes" id="UP000245962"/>
    </source>
</evidence>
<organism evidence="4 5">
    <name type="scientific">Marixanthomonas spongiae</name>
    <dbReference type="NCBI Taxonomy" id="2174845"/>
    <lineage>
        <taxon>Bacteria</taxon>
        <taxon>Pseudomonadati</taxon>
        <taxon>Bacteroidota</taxon>
        <taxon>Flavobacteriia</taxon>
        <taxon>Flavobacteriales</taxon>
        <taxon>Flavobacteriaceae</taxon>
        <taxon>Marixanthomonas</taxon>
    </lineage>
</organism>
<evidence type="ECO:0000256" key="1">
    <source>
        <dbReference type="ARBA" id="ARBA00022679"/>
    </source>
</evidence>
<dbReference type="AlphaFoldDB" id="A0A2U0I3T7"/>
<keyword evidence="2" id="KW-0812">Transmembrane</keyword>
<keyword evidence="5" id="KW-1185">Reference proteome</keyword>
<reference evidence="4 5" key="1">
    <citation type="submission" date="2018-04" db="EMBL/GenBank/DDBJ databases">
        <title>Marixanthomonas spongiae HN-E44 sp. nov., isolated from a marine sponge.</title>
        <authorList>
            <person name="Luo L."/>
            <person name="Zhuang L."/>
        </authorList>
    </citation>
    <scope>NUCLEOTIDE SEQUENCE [LARGE SCALE GENOMIC DNA]</scope>
    <source>
        <strain evidence="4 5">HN-E44</strain>
    </source>
</reference>
<proteinExistence type="predicted"/>
<dbReference type="Proteomes" id="UP000245962">
    <property type="component" value="Unassembled WGS sequence"/>
</dbReference>
<name>A0A2U0I3T7_9FLAO</name>
<dbReference type="RefSeq" id="WP_116693781.1">
    <property type="nucleotide sequence ID" value="NZ_QEHR01000003.1"/>
</dbReference>